<proteinExistence type="predicted"/>
<dbReference type="InterPro" id="IPR019546">
    <property type="entry name" value="TAT_signal_bac_arc"/>
</dbReference>
<dbReference type="SUPFAM" id="SSF53850">
    <property type="entry name" value="Periplasmic binding protein-like II"/>
    <property type="match status" value="1"/>
</dbReference>
<evidence type="ECO:0000313" key="2">
    <source>
        <dbReference type="EMBL" id="ANY82301.1"/>
    </source>
</evidence>
<dbReference type="PROSITE" id="PS51318">
    <property type="entry name" value="TAT"/>
    <property type="match status" value="1"/>
</dbReference>
<accession>A0A1B2EQR7</accession>
<gene>
    <name evidence="2" type="ORF">BB934_28680</name>
</gene>
<dbReference type="Gene3D" id="3.40.190.10">
    <property type="entry name" value="Periplasmic binding protein-like II"/>
    <property type="match status" value="2"/>
</dbReference>
<dbReference type="PANTHER" id="PTHR30024">
    <property type="entry name" value="ALIPHATIC SULFONATES-BINDING PROTEIN-RELATED"/>
    <property type="match status" value="1"/>
</dbReference>
<dbReference type="NCBIfam" id="TIGR01409">
    <property type="entry name" value="TAT_signal_seq"/>
    <property type="match status" value="1"/>
</dbReference>
<feature type="chain" id="PRO_5008536116" description="SsuA/THI5-like domain-containing protein" evidence="1">
    <location>
        <begin position="32"/>
        <end position="331"/>
    </location>
</feature>
<sequence length="331" mass="36068">MQIIQDRRTFLAGLTAAGTAGLIGTSAPAWAEPPPETTTIRLPAIPAACMAPLYLAKDLLLGEGFAEVRYVPTPIISAGMVADGEIDVSLEACVDFLPLVDVGRPLTILSGVHVGCMELRAKDSIKSIGDLRGTRVGVSAIGAADHLLVSAMASYVGVDPGEDIKWVTNSSVSQADLFTAGEIDAFIGAPPEPSQPCMRNVGHVVVNTADDRPWSNYFCCMVTANADFVSRNPVATKRMLRAILKATDICHTQSEMAARRMADVGFSPECALTILKDARYGLWREYDPEDTVRFFTLRLSEVRMIKKTPKDVISKFTDWRFLDELRREMKT</sequence>
<dbReference type="RefSeq" id="WP_099513416.1">
    <property type="nucleotide sequence ID" value="NZ_CP016617.1"/>
</dbReference>
<keyword evidence="2" id="KW-0614">Plasmid</keyword>
<geneLocation type="plasmid" evidence="2">
    <name>unnamed1</name>
</geneLocation>
<feature type="signal peptide" evidence="1">
    <location>
        <begin position="1"/>
        <end position="31"/>
    </location>
</feature>
<dbReference type="InterPro" id="IPR006311">
    <property type="entry name" value="TAT_signal"/>
</dbReference>
<dbReference type="Pfam" id="PF13379">
    <property type="entry name" value="NMT1_2"/>
    <property type="match status" value="1"/>
</dbReference>
<dbReference type="OrthoDB" id="506341at2"/>
<evidence type="ECO:0000256" key="1">
    <source>
        <dbReference type="SAM" id="SignalP"/>
    </source>
</evidence>
<dbReference type="AlphaFoldDB" id="A0A1B2EQR7"/>
<dbReference type="KEGG" id="moc:BB934_28680"/>
<name>A0A1B2EQR7_9HYPH</name>
<protein>
    <recommendedName>
        <fullName evidence="3">SsuA/THI5-like domain-containing protein</fullName>
    </recommendedName>
</protein>
<reference evidence="2" key="1">
    <citation type="submission" date="2016-07" db="EMBL/GenBank/DDBJ databases">
        <title>Microvirga ossetica sp. nov. a new species of rhizobia isolated from root nodules of the legume species Vicia alpestris Steven originated from North Ossetia region in the Caucasus.</title>
        <authorList>
            <person name="Safronova V.I."/>
            <person name="Kuznetsova I.G."/>
            <person name="Sazanova A.L."/>
            <person name="Belimov A."/>
            <person name="Andronov E."/>
            <person name="Osledkin Y.S."/>
            <person name="Onishchuk O.P."/>
            <person name="Kurchak O.N."/>
            <person name="Shaposhnikov A.I."/>
            <person name="Willems A."/>
            <person name="Tikhonovich I.A."/>
        </authorList>
    </citation>
    <scope>NUCLEOTIDE SEQUENCE [LARGE SCALE GENOMIC DNA]</scope>
    <source>
        <strain evidence="2">V5/3M</strain>
        <plasmid evidence="2">unnamed1</plasmid>
    </source>
</reference>
<evidence type="ECO:0008006" key="3">
    <source>
        <dbReference type="Google" id="ProtNLM"/>
    </source>
</evidence>
<keyword evidence="1" id="KW-0732">Signal</keyword>
<dbReference type="EMBL" id="CP016617">
    <property type="protein sequence ID" value="ANY82301.1"/>
    <property type="molecule type" value="Genomic_DNA"/>
</dbReference>
<organism evidence="2">
    <name type="scientific">Microvirga ossetica</name>
    <dbReference type="NCBI Taxonomy" id="1882682"/>
    <lineage>
        <taxon>Bacteria</taxon>
        <taxon>Pseudomonadati</taxon>
        <taxon>Pseudomonadota</taxon>
        <taxon>Alphaproteobacteria</taxon>
        <taxon>Hyphomicrobiales</taxon>
        <taxon>Methylobacteriaceae</taxon>
        <taxon>Microvirga</taxon>
    </lineage>
</organism>